<gene>
    <name evidence="3" type="ORF">DENOEST_3847</name>
</gene>
<evidence type="ECO:0000313" key="3">
    <source>
        <dbReference type="EMBL" id="CAB1371001.1"/>
    </source>
</evidence>
<keyword evidence="2" id="KW-1277">Toxin-antitoxin system</keyword>
<sequence>MNTAADTYVRARIDSATKERAATALEAMGLSISDAIRLLMLRVADERRLPFEVKAPNTVTRKAMAELEAGKGKRFASVEDLMADLHAHD</sequence>
<dbReference type="InterPro" id="IPR026262">
    <property type="entry name" value="DinJ"/>
</dbReference>
<proteinExistence type="inferred from homology"/>
<dbReference type="GO" id="GO:0000987">
    <property type="term" value="F:cis-regulatory region sequence-specific DNA binding"/>
    <property type="evidence" value="ECO:0007669"/>
    <property type="project" value="InterPro"/>
</dbReference>
<dbReference type="NCBIfam" id="TIGR02384">
    <property type="entry name" value="RelB_DinJ"/>
    <property type="match status" value="1"/>
</dbReference>
<dbReference type="Proteomes" id="UP000515733">
    <property type="component" value="Chromosome"/>
</dbReference>
<dbReference type="AlphaFoldDB" id="A0A6S6Y239"/>
<evidence type="ECO:0000256" key="1">
    <source>
        <dbReference type="ARBA" id="ARBA00010562"/>
    </source>
</evidence>
<accession>A0A6S6Y239</accession>
<dbReference type="PIRSF" id="PIRSF003108">
    <property type="entry name" value="DinJ"/>
    <property type="match status" value="1"/>
</dbReference>
<organism evidence="3 4">
    <name type="scientific">Denitratisoma oestradiolicum</name>
    <dbReference type="NCBI Taxonomy" id="311182"/>
    <lineage>
        <taxon>Bacteria</taxon>
        <taxon>Pseudomonadati</taxon>
        <taxon>Pseudomonadota</taxon>
        <taxon>Betaproteobacteria</taxon>
        <taxon>Nitrosomonadales</taxon>
        <taxon>Sterolibacteriaceae</taxon>
        <taxon>Denitratisoma</taxon>
    </lineage>
</organism>
<dbReference type="PANTHER" id="PTHR38781">
    <property type="entry name" value="ANTITOXIN DINJ-RELATED"/>
    <property type="match status" value="1"/>
</dbReference>
<dbReference type="GO" id="GO:0006355">
    <property type="term" value="P:regulation of DNA-templated transcription"/>
    <property type="evidence" value="ECO:0007669"/>
    <property type="project" value="InterPro"/>
</dbReference>
<protein>
    <submittedName>
        <fullName evidence="3">Translation repressor RelB</fullName>
    </submittedName>
</protein>
<dbReference type="InterPro" id="IPR013321">
    <property type="entry name" value="Arc_rbn_hlx_hlx"/>
</dbReference>
<dbReference type="GO" id="GO:0015643">
    <property type="term" value="F:toxic substance binding"/>
    <property type="evidence" value="ECO:0007669"/>
    <property type="project" value="InterPro"/>
</dbReference>
<dbReference type="PANTHER" id="PTHR38781:SF1">
    <property type="entry name" value="ANTITOXIN DINJ-RELATED"/>
    <property type="match status" value="1"/>
</dbReference>
<dbReference type="EMBL" id="LR778301">
    <property type="protein sequence ID" value="CAB1371001.1"/>
    <property type="molecule type" value="Genomic_DNA"/>
</dbReference>
<name>A0A6S6Y239_9PROT</name>
<dbReference type="InterPro" id="IPR007337">
    <property type="entry name" value="RelB/DinJ"/>
</dbReference>
<dbReference type="GO" id="GO:0044010">
    <property type="term" value="P:single-species biofilm formation"/>
    <property type="evidence" value="ECO:0007669"/>
    <property type="project" value="InterPro"/>
</dbReference>
<dbReference type="Gene3D" id="1.10.1220.10">
    <property type="entry name" value="Met repressor-like"/>
    <property type="match status" value="1"/>
</dbReference>
<evidence type="ECO:0000256" key="2">
    <source>
        <dbReference type="ARBA" id="ARBA00022649"/>
    </source>
</evidence>
<dbReference type="Pfam" id="PF04221">
    <property type="entry name" value="RelB"/>
    <property type="match status" value="1"/>
</dbReference>
<dbReference type="GO" id="GO:0006351">
    <property type="term" value="P:DNA-templated transcription"/>
    <property type="evidence" value="ECO:0007669"/>
    <property type="project" value="TreeGrafter"/>
</dbReference>
<comment type="similarity">
    <text evidence="1">Belongs to the RelB/DinJ antitoxin family.</text>
</comment>
<reference evidence="3 4" key="1">
    <citation type="submission" date="2020-03" db="EMBL/GenBank/DDBJ databases">
        <authorList>
            <consortium name="Genoscope - CEA"/>
            <person name="William W."/>
        </authorList>
    </citation>
    <scope>NUCLEOTIDE SEQUENCE [LARGE SCALE GENOMIC DNA]</scope>
    <source>
        <strain evidence="4">DSM 16959</strain>
    </source>
</reference>
<dbReference type="KEGG" id="doe:DENOEST_3847"/>
<dbReference type="OrthoDB" id="1666683at2"/>
<dbReference type="RefSeq" id="WP_145770371.1">
    <property type="nucleotide sequence ID" value="NZ_LR778301.1"/>
</dbReference>
<keyword evidence="4" id="KW-1185">Reference proteome</keyword>
<evidence type="ECO:0000313" key="4">
    <source>
        <dbReference type="Proteomes" id="UP000515733"/>
    </source>
</evidence>